<feature type="domain" description="FYVE-type" evidence="7">
    <location>
        <begin position="27"/>
        <end position="73"/>
    </location>
</feature>
<evidence type="ECO:0000313" key="8">
    <source>
        <dbReference type="EMBL" id="RNF09074.1"/>
    </source>
</evidence>
<name>A0A422NUE3_TRYRA</name>
<dbReference type="GO" id="GO:0008270">
    <property type="term" value="F:zinc ion binding"/>
    <property type="evidence" value="ECO:0007669"/>
    <property type="project" value="UniProtKB-KW"/>
</dbReference>
<feature type="region of interest" description="Disordered" evidence="6">
    <location>
        <begin position="569"/>
        <end position="589"/>
    </location>
</feature>
<gene>
    <name evidence="8" type="ORF">TraAM80_02506</name>
</gene>
<dbReference type="AlphaFoldDB" id="A0A422NUE3"/>
<dbReference type="InterPro" id="IPR011011">
    <property type="entry name" value="Znf_FYVE_PHD"/>
</dbReference>
<comment type="caution">
    <text evidence="8">The sequence shown here is derived from an EMBL/GenBank/DDBJ whole genome shotgun (WGS) entry which is preliminary data.</text>
</comment>
<dbReference type="Pfam" id="PF01363">
    <property type="entry name" value="FYVE"/>
    <property type="match status" value="1"/>
</dbReference>
<accession>A0A422NUE3</accession>
<dbReference type="InterPro" id="IPR013083">
    <property type="entry name" value="Znf_RING/FYVE/PHD"/>
</dbReference>
<keyword evidence="2 4" id="KW-0863">Zinc-finger</keyword>
<dbReference type="PROSITE" id="PS50178">
    <property type="entry name" value="ZF_FYVE"/>
    <property type="match status" value="1"/>
</dbReference>
<evidence type="ECO:0000256" key="4">
    <source>
        <dbReference type="PROSITE-ProRule" id="PRU00091"/>
    </source>
</evidence>
<reference evidence="8 9" key="1">
    <citation type="journal article" date="2018" name="BMC Genomics">
        <title>Genomic comparison of Trypanosoma conorhini and Trypanosoma rangeli to Trypanosoma cruzi strains of high and low virulence.</title>
        <authorList>
            <person name="Bradwell K.R."/>
            <person name="Koparde V.N."/>
            <person name="Matveyev A.V."/>
            <person name="Serrano M.G."/>
            <person name="Alves J.M."/>
            <person name="Parikh H."/>
            <person name="Huang B."/>
            <person name="Lee V."/>
            <person name="Espinosa-Alvarez O."/>
            <person name="Ortiz P.A."/>
            <person name="Costa-Martins A.G."/>
            <person name="Teixeira M.M."/>
            <person name="Buck G.A."/>
        </authorList>
    </citation>
    <scope>NUCLEOTIDE SEQUENCE [LARGE SCALE GENOMIC DNA]</scope>
    <source>
        <strain evidence="8 9">AM80</strain>
    </source>
</reference>
<organism evidence="8 9">
    <name type="scientific">Trypanosoma rangeli</name>
    <dbReference type="NCBI Taxonomy" id="5698"/>
    <lineage>
        <taxon>Eukaryota</taxon>
        <taxon>Discoba</taxon>
        <taxon>Euglenozoa</taxon>
        <taxon>Kinetoplastea</taxon>
        <taxon>Metakinetoplastina</taxon>
        <taxon>Trypanosomatida</taxon>
        <taxon>Trypanosomatidae</taxon>
        <taxon>Trypanosoma</taxon>
        <taxon>Herpetosoma</taxon>
    </lineage>
</organism>
<dbReference type="OrthoDB" id="248959at2759"/>
<evidence type="ECO:0000256" key="6">
    <source>
        <dbReference type="SAM" id="MobiDB-lite"/>
    </source>
</evidence>
<protein>
    <recommendedName>
        <fullName evidence="7">FYVE-type domain-containing protein</fullName>
    </recommendedName>
</protein>
<dbReference type="Proteomes" id="UP000283634">
    <property type="component" value="Unassembled WGS sequence"/>
</dbReference>
<feature type="region of interest" description="Disordered" evidence="6">
    <location>
        <begin position="144"/>
        <end position="189"/>
    </location>
</feature>
<dbReference type="VEuPathDB" id="TriTrypDB:TRSC58_01320"/>
<keyword evidence="1" id="KW-0479">Metal-binding</keyword>
<keyword evidence="9" id="KW-1185">Reference proteome</keyword>
<evidence type="ECO:0000259" key="7">
    <source>
        <dbReference type="PROSITE" id="PS50178"/>
    </source>
</evidence>
<feature type="compositionally biased region" description="Low complexity" evidence="6">
    <location>
        <begin position="482"/>
        <end position="493"/>
    </location>
</feature>
<dbReference type="OMA" id="PANCHAC"/>
<proteinExistence type="predicted"/>
<evidence type="ECO:0000256" key="2">
    <source>
        <dbReference type="ARBA" id="ARBA00022771"/>
    </source>
</evidence>
<evidence type="ECO:0000256" key="5">
    <source>
        <dbReference type="SAM" id="Coils"/>
    </source>
</evidence>
<dbReference type="GeneID" id="40326439"/>
<evidence type="ECO:0000256" key="1">
    <source>
        <dbReference type="ARBA" id="ARBA00022723"/>
    </source>
</evidence>
<keyword evidence="3" id="KW-0862">Zinc</keyword>
<evidence type="ECO:0000256" key="3">
    <source>
        <dbReference type="ARBA" id="ARBA00022833"/>
    </source>
</evidence>
<feature type="coiled-coil region" evidence="5">
    <location>
        <begin position="529"/>
        <end position="563"/>
    </location>
</feature>
<keyword evidence="5" id="KW-0175">Coiled coil</keyword>
<dbReference type="SUPFAM" id="SSF57903">
    <property type="entry name" value="FYVE/PHD zinc finger"/>
    <property type="match status" value="1"/>
</dbReference>
<sequence>MENLLRVVPEIEWCNKSEVGVCQRPGCGRSFGLLSKPANCHACGSVMCSHCLERNLTLPGKPGSAPVPLCHACAICVSKVQAEAEIAYQQRGEMLQRLNEQQVELERLLTVSSSLREENQRLVELTEALGAEVGRLKLNSSVEEAPLSASPTQEQLTKSPLQADVRSPSGRNIGTVDDNSNEDRLTAANTNGGRTLTAEEAALAEEMRARQNVWSRREVALREATKKVTSDAAQLAALRTQLRKEERGLRAEFTQKFQVIVEDELLRLQRVYMGGLTDLGEQFEAWRRAADDVLKTVKLQHEHSHGNVALPAALCSEKAQVEEALTKARALHMEDMLKAKKQFDNGALVLESALGVARREVAAEKRQREATQRTVDELTLTLWGQQQRHEVDCAEWCERLAIVDAFHGLWRQLQSSPSSVATRQGELTDHTAAAIRAILSEWRWVAKSLLSQHGASLSAITLVAAAACSPAEFPSPSPPTQPRTAATASAASDTSEHAEEPAKFCRELSSPQRLSKGFEEQPNEDAVEVVFLKRMLALKTEELQQLRAKLSRTEKALVVASRVERHVSQQLQQQRQREQKERLPAAQDNSSTSAFRFVTDMMHHGSLYVDGCIGILSDALLRLYDVGVQEMQELARRGDLTRRSMVALEETTASIKAFPEDLKRREAAVARTEWALQAREQESQLRLSRLVKVSVALRTVAERLRAASTSEEASRHRNGCSL</sequence>
<evidence type="ECO:0000313" key="9">
    <source>
        <dbReference type="Proteomes" id="UP000283634"/>
    </source>
</evidence>
<dbReference type="EMBL" id="MKGL01000054">
    <property type="protein sequence ID" value="RNF09074.1"/>
    <property type="molecule type" value="Genomic_DNA"/>
</dbReference>
<feature type="compositionally biased region" description="Polar residues" evidence="6">
    <location>
        <begin position="149"/>
        <end position="160"/>
    </location>
</feature>
<dbReference type="Gene3D" id="3.30.40.10">
    <property type="entry name" value="Zinc/RING finger domain, C3HC4 (zinc finger)"/>
    <property type="match status" value="1"/>
</dbReference>
<feature type="region of interest" description="Disordered" evidence="6">
    <location>
        <begin position="471"/>
        <end position="502"/>
    </location>
</feature>
<dbReference type="RefSeq" id="XP_029240749.1">
    <property type="nucleotide sequence ID" value="XM_029379506.1"/>
</dbReference>
<dbReference type="InterPro" id="IPR000306">
    <property type="entry name" value="Znf_FYVE"/>
</dbReference>
<dbReference type="SMART" id="SM00064">
    <property type="entry name" value="FYVE"/>
    <property type="match status" value="1"/>
</dbReference>
<dbReference type="InterPro" id="IPR017455">
    <property type="entry name" value="Znf_FYVE-rel"/>
</dbReference>